<feature type="domain" description="VOC" evidence="1">
    <location>
        <begin position="3"/>
        <end position="128"/>
    </location>
</feature>
<dbReference type="AlphaFoldDB" id="A0A1G6RYS2"/>
<organism evidence="2 3">
    <name type="scientific">Pedobacter soli</name>
    <dbReference type="NCBI Taxonomy" id="390242"/>
    <lineage>
        <taxon>Bacteria</taxon>
        <taxon>Pseudomonadati</taxon>
        <taxon>Bacteroidota</taxon>
        <taxon>Sphingobacteriia</taxon>
        <taxon>Sphingobacteriales</taxon>
        <taxon>Sphingobacteriaceae</taxon>
        <taxon>Pedobacter</taxon>
    </lineage>
</organism>
<dbReference type="STRING" id="390242.SAMN04488024_10489"/>
<dbReference type="PANTHER" id="PTHR36503">
    <property type="entry name" value="BLR2520 PROTEIN"/>
    <property type="match status" value="1"/>
</dbReference>
<dbReference type="PROSITE" id="PS51819">
    <property type="entry name" value="VOC"/>
    <property type="match status" value="1"/>
</dbReference>
<evidence type="ECO:0000313" key="3">
    <source>
        <dbReference type="Proteomes" id="UP000199455"/>
    </source>
</evidence>
<dbReference type="SUPFAM" id="SSF54593">
    <property type="entry name" value="Glyoxalase/Bleomycin resistance protein/Dihydroxybiphenyl dioxygenase"/>
    <property type="match status" value="1"/>
</dbReference>
<dbReference type="InterPro" id="IPR025870">
    <property type="entry name" value="Glyoxalase-like_dom"/>
</dbReference>
<evidence type="ECO:0000313" key="2">
    <source>
        <dbReference type="EMBL" id="SDD09554.1"/>
    </source>
</evidence>
<dbReference type="RefSeq" id="WP_090768140.1">
    <property type="nucleotide sequence ID" value="NZ_FMZH01000004.1"/>
</dbReference>
<dbReference type="InterPro" id="IPR029068">
    <property type="entry name" value="Glyas_Bleomycin-R_OHBP_Dase"/>
</dbReference>
<dbReference type="Proteomes" id="UP000199455">
    <property type="component" value="Unassembled WGS sequence"/>
</dbReference>
<evidence type="ECO:0000259" key="1">
    <source>
        <dbReference type="PROSITE" id="PS51819"/>
    </source>
</evidence>
<dbReference type="Gene3D" id="3.10.180.10">
    <property type="entry name" value="2,3-Dihydroxybiphenyl 1,2-Dioxygenase, domain 1"/>
    <property type="match status" value="1"/>
</dbReference>
<reference evidence="3" key="1">
    <citation type="submission" date="2016-10" db="EMBL/GenBank/DDBJ databases">
        <authorList>
            <person name="Varghese N."/>
            <person name="Submissions S."/>
        </authorList>
    </citation>
    <scope>NUCLEOTIDE SEQUENCE [LARGE SCALE GENOMIC DNA]</scope>
    <source>
        <strain evidence="3">DSM 18609</strain>
    </source>
</reference>
<dbReference type="Pfam" id="PF12681">
    <property type="entry name" value="Glyoxalase_2"/>
    <property type="match status" value="1"/>
</dbReference>
<protein>
    <recommendedName>
        <fullName evidence="1">VOC domain-containing protein</fullName>
    </recommendedName>
</protein>
<proteinExistence type="predicted"/>
<gene>
    <name evidence="2" type="ORF">SAMN04488024_10489</name>
</gene>
<dbReference type="CDD" id="cd07264">
    <property type="entry name" value="VOC_like"/>
    <property type="match status" value="1"/>
</dbReference>
<accession>A0A1G6RYS2</accession>
<dbReference type="EMBL" id="FMZH01000004">
    <property type="protein sequence ID" value="SDD09554.1"/>
    <property type="molecule type" value="Genomic_DNA"/>
</dbReference>
<keyword evidence="3" id="KW-1185">Reference proteome</keyword>
<name>A0A1G6RYS2_9SPHI</name>
<dbReference type="InterPro" id="IPR037523">
    <property type="entry name" value="VOC_core"/>
</dbReference>
<dbReference type="PANTHER" id="PTHR36503:SF1">
    <property type="entry name" value="BLR2520 PROTEIN"/>
    <property type="match status" value="1"/>
</dbReference>
<sequence length="130" mass="14385">MIKYSYTILYVTDVEKAILFYENAFGFQRKFITPEADYGELLTGNTTLSFITKTLGNANLKNGFLASSLNEKPFGIELGFATPDVDTVIKQVVSAGGTILEEPKQKPWGQTIAYVRDLDGFLIEICTPMG</sequence>